<evidence type="ECO:0000256" key="2">
    <source>
        <dbReference type="PROSITE-ProRule" id="PRU00192"/>
    </source>
</evidence>
<evidence type="ECO:0000313" key="9">
    <source>
        <dbReference type="EMBL" id="CAF3729120.1"/>
    </source>
</evidence>
<dbReference type="GO" id="GO:0005923">
    <property type="term" value="C:bicellular tight junction"/>
    <property type="evidence" value="ECO:0007669"/>
    <property type="project" value="TreeGrafter"/>
</dbReference>
<protein>
    <submittedName>
        <fullName evidence="9">Uncharacterized protein</fullName>
    </submittedName>
</protein>
<feature type="domain" description="Guanylate kinase-like" evidence="5">
    <location>
        <begin position="482"/>
        <end position="614"/>
    </location>
</feature>
<feature type="domain" description="ZU5" evidence="7">
    <location>
        <begin position="984"/>
        <end position="1114"/>
    </location>
</feature>
<dbReference type="SMART" id="SM00218">
    <property type="entry name" value="ZU5"/>
    <property type="match status" value="1"/>
</dbReference>
<dbReference type="Pfam" id="PF00791">
    <property type="entry name" value="ZU5"/>
    <property type="match status" value="1"/>
</dbReference>
<feature type="domain" description="PDZ" evidence="6">
    <location>
        <begin position="224"/>
        <end position="302"/>
    </location>
</feature>
<dbReference type="PROSITE" id="PS50002">
    <property type="entry name" value="SH3"/>
    <property type="match status" value="1"/>
</dbReference>
<evidence type="ECO:0000313" key="8">
    <source>
        <dbReference type="EMBL" id="CAF1378750.1"/>
    </source>
</evidence>
<dbReference type="GO" id="GO:0050839">
    <property type="term" value="F:cell adhesion molecule binding"/>
    <property type="evidence" value="ECO:0007669"/>
    <property type="project" value="TreeGrafter"/>
</dbReference>
<dbReference type="SUPFAM" id="SSF50156">
    <property type="entry name" value="PDZ domain-like"/>
    <property type="match status" value="3"/>
</dbReference>
<feature type="domain" description="PDZ" evidence="6">
    <location>
        <begin position="148"/>
        <end position="194"/>
    </location>
</feature>
<keyword evidence="1 2" id="KW-0728">SH3 domain</keyword>
<proteinExistence type="predicted"/>
<name>A0A818WQ26_9BILA</name>
<dbReference type="SUPFAM" id="SSF52540">
    <property type="entry name" value="P-loop containing nucleoside triphosphate hydrolases"/>
    <property type="match status" value="1"/>
</dbReference>
<evidence type="ECO:0000313" key="10">
    <source>
        <dbReference type="Proteomes" id="UP000663868"/>
    </source>
</evidence>
<gene>
    <name evidence="8" type="ORF">IZO911_LOCUS38285</name>
    <name evidence="9" type="ORF">KXQ929_LOCUS12932</name>
</gene>
<dbReference type="InterPro" id="IPR008144">
    <property type="entry name" value="Guanylate_kin-like_dom"/>
</dbReference>
<evidence type="ECO:0000259" key="6">
    <source>
        <dbReference type="PROSITE" id="PS50106"/>
    </source>
</evidence>
<dbReference type="PROSITE" id="PS50106">
    <property type="entry name" value="PDZ"/>
    <property type="match status" value="3"/>
</dbReference>
<dbReference type="Pfam" id="PF00595">
    <property type="entry name" value="PDZ"/>
    <property type="match status" value="3"/>
</dbReference>
<dbReference type="SUPFAM" id="SSF50044">
    <property type="entry name" value="SH3-domain"/>
    <property type="match status" value="1"/>
</dbReference>
<feature type="compositionally biased region" description="Basic and acidic residues" evidence="3">
    <location>
        <begin position="960"/>
        <end position="969"/>
    </location>
</feature>
<feature type="domain" description="PDZ" evidence="6">
    <location>
        <begin position="21"/>
        <end position="104"/>
    </location>
</feature>
<dbReference type="AlphaFoldDB" id="A0A818WQ26"/>
<dbReference type="InterPro" id="IPR036028">
    <property type="entry name" value="SH3-like_dom_sf"/>
</dbReference>
<reference evidence="9" key="1">
    <citation type="submission" date="2021-02" db="EMBL/GenBank/DDBJ databases">
        <authorList>
            <person name="Nowell W R."/>
        </authorList>
    </citation>
    <scope>NUCLEOTIDE SEQUENCE</scope>
</reference>
<evidence type="ECO:0000256" key="3">
    <source>
        <dbReference type="SAM" id="MobiDB-lite"/>
    </source>
</evidence>
<dbReference type="InterPro" id="IPR027417">
    <property type="entry name" value="P-loop_NTPase"/>
</dbReference>
<comment type="caution">
    <text evidence="9">The sequence shown here is derived from an EMBL/GenBank/DDBJ whole genome shotgun (WGS) entry which is preliminary data.</text>
</comment>
<dbReference type="Proteomes" id="UP000663860">
    <property type="component" value="Unassembled WGS sequence"/>
</dbReference>
<evidence type="ECO:0000259" key="5">
    <source>
        <dbReference type="PROSITE" id="PS50052"/>
    </source>
</evidence>
<dbReference type="GO" id="GO:0045216">
    <property type="term" value="P:cell-cell junction organization"/>
    <property type="evidence" value="ECO:0007669"/>
    <property type="project" value="TreeGrafter"/>
</dbReference>
<dbReference type="SMART" id="SM00228">
    <property type="entry name" value="PDZ"/>
    <property type="match status" value="3"/>
</dbReference>
<dbReference type="PANTHER" id="PTHR13865:SF28">
    <property type="entry name" value="POLYCHAETOID, ISOFORM O"/>
    <property type="match status" value="1"/>
</dbReference>
<dbReference type="Gene3D" id="2.60.220.30">
    <property type="match status" value="1"/>
</dbReference>
<dbReference type="Pfam" id="PF00625">
    <property type="entry name" value="Guanylate_kin"/>
    <property type="match status" value="1"/>
</dbReference>
<dbReference type="GO" id="GO:0005886">
    <property type="term" value="C:plasma membrane"/>
    <property type="evidence" value="ECO:0007669"/>
    <property type="project" value="TreeGrafter"/>
</dbReference>
<dbReference type="InterPro" id="IPR001478">
    <property type="entry name" value="PDZ"/>
</dbReference>
<dbReference type="Gene3D" id="3.40.50.300">
    <property type="entry name" value="P-loop containing nucleotide triphosphate hydrolases"/>
    <property type="match status" value="1"/>
</dbReference>
<dbReference type="InterPro" id="IPR000906">
    <property type="entry name" value="ZU5_dom"/>
</dbReference>
<dbReference type="InterPro" id="IPR001452">
    <property type="entry name" value="SH3_domain"/>
</dbReference>
<dbReference type="PROSITE" id="PS50052">
    <property type="entry name" value="GUANYLATE_KINASE_2"/>
    <property type="match status" value="1"/>
</dbReference>
<sequence length="1114" mass="127961">MIETNNNMDEDDMSDKNNCFQVTLTRSPLHGFGISISGGNDDNDNQSLIVSDVIKNGPADGKLLPNDRIVNVNGHPVVRYMEYTALKLIRESTDFVHLIVQRHKHPVIVSDNELPIKCILDKARKDEKTNIILDCRYYIKKVYYKNNEKSTKIQEGDEIIKINEIPVNRLTLQEAQKLIDKTKEQLILYTIPNKSNNHRDSISSYKAIQSEYNQYKFERSMNNHIDFIRPSSGSRYVSFFTETSSIGIRLAGGNKYGLFICEIQPNSVAYKSGLFISDKIFSVNNIDFTTLTREEAVLYLTNLKTSQVNMIVSNLPHEYEQLLTDVGGDSFYIRAHFTSKPSNDEELSICINDIFHVTDTLYNGQVGYWVATKLNTISSQTKLTGTIPNKSRAEELTNNAPSLDELMKSKRSSFKKKLRSKFTDKRTRSVLSLNHFKEDSVFNKTTCWKPMINSKFPTYERVRLKTITIIRPVVLLGPLADIARDRLLSQYSDQYELPQTHLQSSSKGCINIIKLQSIKDVIQKNRHCLLDISPSAIEQLNYAECYPIVIFIRACDRRIVKQIRTEYGKLYQKSSRRLFETSEYLKHFYSYLFTSIIKLDSSIDWYETLIKQINLQQEQPIWMNYDQLNEKDFLKSDEYFIATKLINTDEFSIYNKSIFDFDIINKKENNHLQRVASDPAMFQKDQINKTYLTNIDHDDDDDEEYDNHSFMSLPNRCHSVIEMPTTDNQQSQLSYRNNQFLYQRSLQPMKINHNNKDYLFRNDKYINNHQNESKIFSTNSLQINESSPNPNLIRRPLIAPKLRTINSIEQLSSSDSNGSIRKKLLDKSTMTYTEKNPTINHYATWNKPPVSRPTILPKNIESLRRISIENNYHNKSNPLVNSNEKFCTESLLKQKMCSSKKHNHTSINPSYPADYTKSQIYPTLSLQKPRVFTYDDQNYSKQQLNIHSASSGSSSSTLSLKDKNPKEVGETSSYSIQDGCNVIGSARGIMDYYGGKLSCPLTGVSLFVPIGAIREGIQQEIYFQVCQDSSHIEKINGQLLSPIVICGPQGVQFEKPIELTLPHSAGNTDQQLSLTLHGTHQNIKTNSQQQNKSLITNGIRHVTNSNVSILVDHF</sequence>
<dbReference type="InterPro" id="IPR008145">
    <property type="entry name" value="GK/Ca_channel_bsu"/>
</dbReference>
<feature type="domain" description="SH3" evidence="4">
    <location>
        <begin position="328"/>
        <end position="397"/>
    </location>
</feature>
<dbReference type="InterPro" id="IPR036034">
    <property type="entry name" value="PDZ_sf"/>
</dbReference>
<feature type="region of interest" description="Disordered" evidence="3">
    <location>
        <begin position="946"/>
        <end position="973"/>
    </location>
</feature>
<accession>A0A818WQ26</accession>
<organism evidence="9 10">
    <name type="scientific">Adineta steineri</name>
    <dbReference type="NCBI Taxonomy" id="433720"/>
    <lineage>
        <taxon>Eukaryota</taxon>
        <taxon>Metazoa</taxon>
        <taxon>Spiralia</taxon>
        <taxon>Gnathifera</taxon>
        <taxon>Rotifera</taxon>
        <taxon>Eurotatoria</taxon>
        <taxon>Bdelloidea</taxon>
        <taxon>Adinetida</taxon>
        <taxon>Adinetidae</taxon>
        <taxon>Adineta</taxon>
    </lineage>
</organism>
<evidence type="ECO:0000259" key="7">
    <source>
        <dbReference type="PROSITE" id="PS51145"/>
    </source>
</evidence>
<dbReference type="SMART" id="SM00072">
    <property type="entry name" value="GuKc"/>
    <property type="match status" value="1"/>
</dbReference>
<dbReference type="EMBL" id="CAJNOE010001042">
    <property type="protein sequence ID" value="CAF1378750.1"/>
    <property type="molecule type" value="Genomic_DNA"/>
</dbReference>
<evidence type="ECO:0000259" key="4">
    <source>
        <dbReference type="PROSITE" id="PS50002"/>
    </source>
</evidence>
<dbReference type="Gene3D" id="2.30.42.10">
    <property type="match status" value="3"/>
</dbReference>
<dbReference type="Proteomes" id="UP000663868">
    <property type="component" value="Unassembled WGS sequence"/>
</dbReference>
<dbReference type="GO" id="GO:0098609">
    <property type="term" value="P:cell-cell adhesion"/>
    <property type="evidence" value="ECO:0007669"/>
    <property type="project" value="TreeGrafter"/>
</dbReference>
<dbReference type="GO" id="GO:0150105">
    <property type="term" value="P:protein localization to cell-cell junction"/>
    <property type="evidence" value="ECO:0007669"/>
    <property type="project" value="TreeGrafter"/>
</dbReference>
<dbReference type="PANTHER" id="PTHR13865">
    <property type="entry name" value="TIGHT JUNCTION PROTEIN"/>
    <property type="match status" value="1"/>
</dbReference>
<dbReference type="EMBL" id="CAJOBB010000678">
    <property type="protein sequence ID" value="CAF3729120.1"/>
    <property type="molecule type" value="Genomic_DNA"/>
</dbReference>
<dbReference type="PROSITE" id="PS51145">
    <property type="entry name" value="ZU5"/>
    <property type="match status" value="1"/>
</dbReference>
<dbReference type="Gene3D" id="2.30.30.40">
    <property type="entry name" value="SH3 Domains"/>
    <property type="match status" value="1"/>
</dbReference>
<feature type="compositionally biased region" description="Low complexity" evidence="3">
    <location>
        <begin position="948"/>
        <end position="959"/>
    </location>
</feature>
<evidence type="ECO:0000256" key="1">
    <source>
        <dbReference type="ARBA" id="ARBA00022443"/>
    </source>
</evidence>